<evidence type="ECO:0000313" key="3">
    <source>
        <dbReference type="Proteomes" id="UP001162131"/>
    </source>
</evidence>
<protein>
    <recommendedName>
        <fullName evidence="4">Odorant receptor</fullName>
    </recommendedName>
</protein>
<feature type="transmembrane region" description="Helical" evidence="1">
    <location>
        <begin position="174"/>
        <end position="197"/>
    </location>
</feature>
<feature type="transmembrane region" description="Helical" evidence="1">
    <location>
        <begin position="236"/>
        <end position="259"/>
    </location>
</feature>
<evidence type="ECO:0000313" key="2">
    <source>
        <dbReference type="EMBL" id="CAG9322521.1"/>
    </source>
</evidence>
<comment type="caution">
    <text evidence="2">The sequence shown here is derived from an EMBL/GenBank/DDBJ whole genome shotgun (WGS) entry which is preliminary data.</text>
</comment>
<feature type="transmembrane region" description="Helical" evidence="1">
    <location>
        <begin position="75"/>
        <end position="97"/>
    </location>
</feature>
<keyword evidence="1" id="KW-1133">Transmembrane helix</keyword>
<dbReference type="EMBL" id="CAJZBQ010000032">
    <property type="protein sequence ID" value="CAG9322521.1"/>
    <property type="molecule type" value="Genomic_DNA"/>
</dbReference>
<reference evidence="2" key="1">
    <citation type="submission" date="2021-09" db="EMBL/GenBank/DDBJ databases">
        <authorList>
            <consortium name="AG Swart"/>
            <person name="Singh M."/>
            <person name="Singh A."/>
            <person name="Seah K."/>
            <person name="Emmerich C."/>
        </authorList>
    </citation>
    <scope>NUCLEOTIDE SEQUENCE</scope>
    <source>
        <strain evidence="2">ATCC30299</strain>
    </source>
</reference>
<keyword evidence="1" id="KW-0472">Membrane</keyword>
<keyword evidence="1" id="KW-0812">Transmembrane</keyword>
<feature type="transmembrane region" description="Helical" evidence="1">
    <location>
        <begin position="52"/>
        <end position="69"/>
    </location>
</feature>
<proteinExistence type="predicted"/>
<name>A0AAU9J6F0_9CILI</name>
<dbReference type="AlphaFoldDB" id="A0AAU9J6F0"/>
<feature type="transmembrane region" description="Helical" evidence="1">
    <location>
        <begin position="135"/>
        <end position="154"/>
    </location>
</feature>
<accession>A0AAU9J6F0</accession>
<sequence length="354" mass="41811">MDPISFSEEILIDRDGNKYQIKDVVGMSFKISFEEPSRFAFALKKGHEGIRIFSRFALLIATLLFGVPLELYMAQYSILVVLLLLFGFFFKIVPIYWRIYKQCHEKGFKVFYFEDTVAFVAFQKKIWSHRQARHIAKRGFIFGEGMEQFMYTFVPSILYNSDSLRRWIGFVGQVIYPIVVILIPMVFGTTFVLAKILKHFIKSMRKDIFIRFLISNLDDILEIIEKLARSIGPTKLVIFIVEYAADLLLPIIFEVFRWLRTEYVLVIMQIDYFRERYVKVFKTLTKMYKNVSVWVEKLGFHKKAQPFIKGYKKIDNTLSPGLLKKTTNQIYDIKGNIEDVKEQIELHRDDKKNN</sequence>
<dbReference type="Proteomes" id="UP001162131">
    <property type="component" value="Unassembled WGS sequence"/>
</dbReference>
<organism evidence="2 3">
    <name type="scientific">Blepharisma stoltei</name>
    <dbReference type="NCBI Taxonomy" id="1481888"/>
    <lineage>
        <taxon>Eukaryota</taxon>
        <taxon>Sar</taxon>
        <taxon>Alveolata</taxon>
        <taxon>Ciliophora</taxon>
        <taxon>Postciliodesmatophora</taxon>
        <taxon>Heterotrichea</taxon>
        <taxon>Heterotrichida</taxon>
        <taxon>Blepharismidae</taxon>
        <taxon>Blepharisma</taxon>
    </lineage>
</organism>
<evidence type="ECO:0000256" key="1">
    <source>
        <dbReference type="SAM" id="Phobius"/>
    </source>
</evidence>
<gene>
    <name evidence="2" type="ORF">BSTOLATCC_MIC31649</name>
</gene>
<keyword evidence="3" id="KW-1185">Reference proteome</keyword>
<evidence type="ECO:0008006" key="4">
    <source>
        <dbReference type="Google" id="ProtNLM"/>
    </source>
</evidence>